<name>A0AA95SHS1_9BACI</name>
<keyword evidence="2" id="KW-1185">Reference proteome</keyword>
<accession>A0AA95SHS1</accession>
<dbReference type="AlphaFoldDB" id="A0AA95SHS1"/>
<dbReference type="EMBL" id="CP126114">
    <property type="protein sequence ID" value="WHY87236.1"/>
    <property type="molecule type" value="Genomic_DNA"/>
</dbReference>
<dbReference type="KEGG" id="nnv:QNH39_05090"/>
<evidence type="ECO:0000313" key="2">
    <source>
        <dbReference type="Proteomes" id="UP001178288"/>
    </source>
</evidence>
<proteinExistence type="predicted"/>
<reference evidence="1" key="1">
    <citation type="submission" date="2023-05" db="EMBL/GenBank/DDBJ databases">
        <title>Comparative genomics of Bacillaceae isolates and their secondary metabolite potential.</title>
        <authorList>
            <person name="Song L."/>
            <person name="Nielsen L.J."/>
            <person name="Mohite O."/>
            <person name="Xu X."/>
            <person name="Weber T."/>
            <person name="Kovacs A.T."/>
        </authorList>
    </citation>
    <scope>NUCLEOTIDE SEQUENCE</scope>
    <source>
        <strain evidence="1">XLM17</strain>
    </source>
</reference>
<dbReference type="Proteomes" id="UP001178288">
    <property type="component" value="Chromosome"/>
</dbReference>
<dbReference type="InterPro" id="IPR056298">
    <property type="entry name" value="AlkZ-rel"/>
</dbReference>
<gene>
    <name evidence="1" type="ORF">QNH39_05090</name>
</gene>
<sequence length="228" mass="25864">MVNLKDYQISTYKEAIEVIKEVGLLPLAQLIPGYPSLDSITLKENWHSGSELDPWMWRAKFPVDGVAAYGKFIKKKSILISRELLPFVKALLGSQHSVKKRYEDGLVSREALELYTLIYGEEGIDSRLLRVKAGMKDKEKKKLFDHALLELQGSMDIVVSGTKAKTNDLGEKNGWSSTSFETMSYWAENHHVDERPINVETAKAELKNHFAKICDPESMKALAKVFKF</sequence>
<dbReference type="Pfam" id="PF24741">
    <property type="entry name" value="AlkZ-rel"/>
    <property type="match status" value="1"/>
</dbReference>
<dbReference type="RefSeq" id="WP_235845494.1">
    <property type="nucleotide sequence ID" value="NZ_CP126114.1"/>
</dbReference>
<evidence type="ECO:0000313" key="1">
    <source>
        <dbReference type="EMBL" id="WHY87236.1"/>
    </source>
</evidence>
<organism evidence="1 2">
    <name type="scientific">Neobacillus novalis</name>
    <dbReference type="NCBI Taxonomy" id="220687"/>
    <lineage>
        <taxon>Bacteria</taxon>
        <taxon>Bacillati</taxon>
        <taxon>Bacillota</taxon>
        <taxon>Bacilli</taxon>
        <taxon>Bacillales</taxon>
        <taxon>Bacillaceae</taxon>
        <taxon>Neobacillus</taxon>
    </lineage>
</organism>
<protein>
    <submittedName>
        <fullName evidence="1">Uncharacterized protein</fullName>
    </submittedName>
</protein>